<keyword evidence="3" id="KW-1185">Reference proteome</keyword>
<sequence length="256" mass="29002">MNFKTIRITILVLILAYVGFDTFWSNQRATDWKRSLRVVIYPINADGSDAASDYIAQLDESIYDVINDRLVKLGQNYGKDFSIPVSIKLAPQITSQPPKLPETRSSLSVIWWSIKLRYWAWKEDNYLGAKPQIRSYALFYDPKTHKALKHSTGLKKAKIAINHLFADKQYNGQNNVVIMHELFHTLGATDKYDLQSGIPVYPEGYADPEQNPLHPQTLAEIMGGQIALSQTEFTMPDSLAKVVIGNITAKEIGWID</sequence>
<keyword evidence="1" id="KW-0812">Transmembrane</keyword>
<proteinExistence type="predicted"/>
<gene>
    <name evidence="2" type="ORF">EV695_1532</name>
</gene>
<feature type="transmembrane region" description="Helical" evidence="1">
    <location>
        <begin position="6"/>
        <end position="24"/>
    </location>
</feature>
<evidence type="ECO:0000256" key="1">
    <source>
        <dbReference type="SAM" id="Phobius"/>
    </source>
</evidence>
<keyword evidence="1" id="KW-1133">Transmembrane helix</keyword>
<name>A0A4R1F8H0_9GAMM</name>
<dbReference type="OrthoDB" id="5523793at2"/>
<keyword evidence="1" id="KW-0472">Membrane</keyword>
<accession>A0A4R1F8H0</accession>
<dbReference type="AlphaFoldDB" id="A0A4R1F8H0"/>
<dbReference type="Proteomes" id="UP000294887">
    <property type="component" value="Unassembled WGS sequence"/>
</dbReference>
<dbReference type="RefSeq" id="WP_131905342.1">
    <property type="nucleotide sequence ID" value="NZ_BAAAFU010000004.1"/>
</dbReference>
<comment type="caution">
    <text evidence="2">The sequence shown here is derived from an EMBL/GenBank/DDBJ whole genome shotgun (WGS) entry which is preliminary data.</text>
</comment>
<evidence type="ECO:0000313" key="3">
    <source>
        <dbReference type="Proteomes" id="UP000294887"/>
    </source>
</evidence>
<reference evidence="2 3" key="1">
    <citation type="submission" date="2019-03" db="EMBL/GenBank/DDBJ databases">
        <title>Genomic Encyclopedia of Type Strains, Phase IV (KMG-IV): sequencing the most valuable type-strain genomes for metagenomic binning, comparative biology and taxonomic classification.</title>
        <authorList>
            <person name="Goeker M."/>
        </authorList>
    </citation>
    <scope>NUCLEOTIDE SEQUENCE [LARGE SCALE GENOMIC DNA]</scope>
    <source>
        <strain evidence="2 3">DSM 24830</strain>
    </source>
</reference>
<organism evidence="2 3">
    <name type="scientific">Cocleimonas flava</name>
    <dbReference type="NCBI Taxonomy" id="634765"/>
    <lineage>
        <taxon>Bacteria</taxon>
        <taxon>Pseudomonadati</taxon>
        <taxon>Pseudomonadota</taxon>
        <taxon>Gammaproteobacteria</taxon>
        <taxon>Thiotrichales</taxon>
        <taxon>Thiotrichaceae</taxon>
        <taxon>Cocleimonas</taxon>
    </lineage>
</organism>
<evidence type="ECO:0000313" key="2">
    <source>
        <dbReference type="EMBL" id="TCJ87031.1"/>
    </source>
</evidence>
<dbReference type="EMBL" id="SMFQ01000003">
    <property type="protein sequence ID" value="TCJ87031.1"/>
    <property type="molecule type" value="Genomic_DNA"/>
</dbReference>
<protein>
    <submittedName>
        <fullName evidence="2">Uncharacterized protein</fullName>
    </submittedName>
</protein>